<feature type="signal peptide" evidence="4">
    <location>
        <begin position="1"/>
        <end position="23"/>
    </location>
</feature>
<dbReference type="SMR" id="A0A0M3QUU5"/>
<gene>
    <name evidence="6" type="ORF">Dbus_chr2Rg822</name>
</gene>
<dbReference type="InterPro" id="IPR042178">
    <property type="entry name" value="Serpin_sf_1"/>
</dbReference>
<evidence type="ECO:0000313" key="7">
    <source>
        <dbReference type="Proteomes" id="UP000494163"/>
    </source>
</evidence>
<dbReference type="Pfam" id="PF00079">
    <property type="entry name" value="Serpin"/>
    <property type="match status" value="1"/>
</dbReference>
<name>A0A0M3QUU5_DROBS</name>
<feature type="chain" id="PRO_5005787955" evidence="4">
    <location>
        <begin position="24"/>
        <end position="408"/>
    </location>
</feature>
<comment type="similarity">
    <text evidence="3">Belongs to the serpin family.</text>
</comment>
<dbReference type="Proteomes" id="UP000494163">
    <property type="component" value="Chromosome 2R"/>
</dbReference>
<evidence type="ECO:0000259" key="5">
    <source>
        <dbReference type="SMART" id="SM00093"/>
    </source>
</evidence>
<dbReference type="InterPro" id="IPR000215">
    <property type="entry name" value="Serpin_fam"/>
</dbReference>
<feature type="domain" description="Serpin" evidence="5">
    <location>
        <begin position="37"/>
        <end position="408"/>
    </location>
</feature>
<dbReference type="Gene3D" id="2.30.39.10">
    <property type="entry name" value="Alpha-1-antitrypsin, domain 1"/>
    <property type="match status" value="1"/>
</dbReference>
<keyword evidence="2" id="KW-0722">Serine protease inhibitor</keyword>
<dbReference type="PROSITE" id="PS00284">
    <property type="entry name" value="SERPIN"/>
    <property type="match status" value="1"/>
</dbReference>
<dbReference type="Gene3D" id="3.30.497.10">
    <property type="entry name" value="Antithrombin, subunit I, domain 2"/>
    <property type="match status" value="1"/>
</dbReference>
<evidence type="ECO:0000256" key="2">
    <source>
        <dbReference type="ARBA" id="ARBA00022900"/>
    </source>
</evidence>
<dbReference type="SMART" id="SM00093">
    <property type="entry name" value="SERPIN"/>
    <property type="match status" value="1"/>
</dbReference>
<proteinExistence type="inferred from homology"/>
<dbReference type="STRING" id="30019.A0A0M3QUU5"/>
<dbReference type="GO" id="GO:0004867">
    <property type="term" value="F:serine-type endopeptidase inhibitor activity"/>
    <property type="evidence" value="ECO:0007669"/>
    <property type="project" value="UniProtKB-KW"/>
</dbReference>
<reference evidence="6 7" key="1">
    <citation type="submission" date="2015-08" db="EMBL/GenBank/DDBJ databases">
        <title>Ancestral chromatin configuration constrains chromatin evolution on differentiating sex chromosomes in Drosophila.</title>
        <authorList>
            <person name="Zhou Q."/>
            <person name="Bachtrog D."/>
        </authorList>
    </citation>
    <scope>NUCLEOTIDE SEQUENCE [LARGE SCALE GENOMIC DNA]</scope>
    <source>
        <tissue evidence="6">Whole larvae</tissue>
    </source>
</reference>
<evidence type="ECO:0000256" key="4">
    <source>
        <dbReference type="SAM" id="SignalP"/>
    </source>
</evidence>
<evidence type="ECO:0000256" key="1">
    <source>
        <dbReference type="ARBA" id="ARBA00022690"/>
    </source>
</evidence>
<dbReference type="OrthoDB" id="671595at2759"/>
<feature type="non-terminal residue" evidence="6">
    <location>
        <position position="1"/>
    </location>
</feature>
<dbReference type="PANTHER" id="PTHR11461:SF372">
    <property type="entry name" value="ACCESSORY GLAND PROTEIN ACP76A-RELATED"/>
    <property type="match status" value="1"/>
</dbReference>
<evidence type="ECO:0000313" key="6">
    <source>
        <dbReference type="EMBL" id="ALC41243.1"/>
    </source>
</evidence>
<dbReference type="EMBL" id="CP012524">
    <property type="protein sequence ID" value="ALC41243.1"/>
    <property type="molecule type" value="Genomic_DNA"/>
</dbReference>
<dbReference type="PANTHER" id="PTHR11461">
    <property type="entry name" value="SERINE PROTEASE INHIBITOR, SERPIN"/>
    <property type="match status" value="1"/>
</dbReference>
<keyword evidence="4" id="KW-0732">Signal</keyword>
<accession>A0A0M3QUU5</accession>
<dbReference type="SUPFAM" id="SSF56574">
    <property type="entry name" value="Serpins"/>
    <property type="match status" value="1"/>
</dbReference>
<keyword evidence="1" id="KW-0646">Protease inhibitor</keyword>
<dbReference type="InterPro" id="IPR023795">
    <property type="entry name" value="Serpin_CS"/>
</dbReference>
<dbReference type="InterPro" id="IPR023796">
    <property type="entry name" value="Serpin_dom"/>
</dbReference>
<evidence type="ECO:0000256" key="3">
    <source>
        <dbReference type="RuleBase" id="RU000411"/>
    </source>
</evidence>
<keyword evidence="7" id="KW-1185">Reference proteome</keyword>
<dbReference type="GO" id="GO:0005615">
    <property type="term" value="C:extracellular space"/>
    <property type="evidence" value="ECO:0007669"/>
    <property type="project" value="InterPro"/>
</dbReference>
<dbReference type="InterPro" id="IPR042185">
    <property type="entry name" value="Serpin_sf_2"/>
</dbReference>
<dbReference type="OMA" id="DAMFMQH"/>
<protein>
    <submittedName>
        <fullName evidence="6">Spn43Ad</fullName>
    </submittedName>
</protein>
<organism evidence="6 7">
    <name type="scientific">Drosophila busckii</name>
    <name type="common">Fruit fly</name>
    <dbReference type="NCBI Taxonomy" id="30019"/>
    <lineage>
        <taxon>Eukaryota</taxon>
        <taxon>Metazoa</taxon>
        <taxon>Ecdysozoa</taxon>
        <taxon>Arthropoda</taxon>
        <taxon>Hexapoda</taxon>
        <taxon>Insecta</taxon>
        <taxon>Pterygota</taxon>
        <taxon>Neoptera</taxon>
        <taxon>Endopterygota</taxon>
        <taxon>Diptera</taxon>
        <taxon>Brachycera</taxon>
        <taxon>Muscomorpha</taxon>
        <taxon>Ephydroidea</taxon>
        <taxon>Drosophilidae</taxon>
        <taxon>Drosophila</taxon>
    </lineage>
</organism>
<sequence>SANWRRLLWLPLLLLLLSSRTLGDSSALSSANERWGLRLASSLGLEQAQSNVAVSPLLLQAALTLLYAGVASNSATQQQLRVALELQQLGSSPAAAVQHFVALLTELKQTAAIGCQLRLLSAFYTQQRYTFNFRDEFERQAAALSIGVQRLDFDDLPHVAQSINYEFLKRSNYSVGAAVSAADADAASDTPFLHVSALTFHAPWLTGFDPQQTQRLNFFNSAQSHKLVDAMFVQHRFRYAELAAFDACLIELPFAVAELSMLIIYPNRLDGLPDLERKLQSSEFELWQLRQQLSERKLSLTLPKFNLLAHTELRHTLEQLGLSKLFSSEAQLHKVFSSLLASSAPHLTAVAHTALLELHEAGGTADQSFFASFADLFRSTQSLVINHPFFYAIGNDKALLLAGHVVDI</sequence>
<dbReference type="AlphaFoldDB" id="A0A0M3QUU5"/>
<dbReference type="InterPro" id="IPR036186">
    <property type="entry name" value="Serpin_sf"/>
</dbReference>